<name>A0A3N4P7X5_9FLAO</name>
<evidence type="ECO:0000313" key="2">
    <source>
        <dbReference type="Proteomes" id="UP000270856"/>
    </source>
</evidence>
<comment type="caution">
    <text evidence="1">The sequence shown here is derived from an EMBL/GenBank/DDBJ whole genome shotgun (WGS) entry which is preliminary data.</text>
</comment>
<dbReference type="AlphaFoldDB" id="A0A3N4P7X5"/>
<evidence type="ECO:0000313" key="1">
    <source>
        <dbReference type="EMBL" id="RPE00771.1"/>
    </source>
</evidence>
<dbReference type="RefSeq" id="WP_123895825.1">
    <property type="nucleotide sequence ID" value="NZ_RPFJ01000001.1"/>
</dbReference>
<protein>
    <submittedName>
        <fullName evidence="1">Uncharacterized protein</fullName>
    </submittedName>
</protein>
<keyword evidence="2" id="KW-1185">Reference proteome</keyword>
<dbReference type="Proteomes" id="UP000270856">
    <property type="component" value="Unassembled WGS sequence"/>
</dbReference>
<accession>A0A3N4P7X5</accession>
<dbReference type="OrthoDB" id="1048413at2"/>
<organism evidence="1 2">
    <name type="scientific">Aureibaculum marinum</name>
    <dbReference type="NCBI Taxonomy" id="2487930"/>
    <lineage>
        <taxon>Bacteria</taxon>
        <taxon>Pseudomonadati</taxon>
        <taxon>Bacteroidota</taxon>
        <taxon>Flavobacteriia</taxon>
        <taxon>Flavobacteriales</taxon>
        <taxon>Flavobacteriaceae</taxon>
        <taxon>Aureibaculum</taxon>
    </lineage>
</organism>
<sequence length="245" mass="28782">MKKSLGLVITLFITAPLLWNCNQEKTLSGIEFEQAVFYEVFPAVIDSIYYDWRLIPPPPPPPDFLEKRGYDVKSDFKKAYDNWEKSDEYKKRKIDWENKRDSIKQDTTSIFLAISDSINQFEREDMYELIKHFKKQNLSIDSKGFDLEKGFKVDLNKLNTNNDKLKFKSQAEFPKGREFWTTNYDFYLDASIGFNRILFDKNKSFGVFNVGLVRGRLNGTGCRIFIKKDVNGKWVIDKIKGTWIS</sequence>
<dbReference type="EMBL" id="RPFJ01000001">
    <property type="protein sequence ID" value="RPE00771.1"/>
    <property type="molecule type" value="Genomic_DNA"/>
</dbReference>
<gene>
    <name evidence="1" type="ORF">EGM88_00005</name>
</gene>
<proteinExistence type="predicted"/>
<reference evidence="1 2" key="1">
    <citation type="submission" date="2018-11" db="EMBL/GenBank/DDBJ databases">
        <title>Aureibaculum marinum gen. nov., sp. nov., a member of the family Flavobacteriaceae isolated from the Bohai Sea.</title>
        <authorList>
            <person name="Ji X."/>
        </authorList>
    </citation>
    <scope>NUCLEOTIDE SEQUENCE [LARGE SCALE GENOMIC DNA]</scope>
    <source>
        <strain evidence="1 2">BH-SD17</strain>
    </source>
</reference>